<accession>A0AAD8FRL1</accession>
<dbReference type="EMBL" id="JAGXEW010000051">
    <property type="protein sequence ID" value="KAK1151471.1"/>
    <property type="molecule type" value="Genomic_DNA"/>
</dbReference>
<protein>
    <submittedName>
        <fullName evidence="5">SH2 domain-containing protein 2A isoform X2</fullName>
    </submittedName>
</protein>
<reference evidence="5" key="1">
    <citation type="submission" date="2022-02" db="EMBL/GenBank/DDBJ databases">
        <title>Atlantic sturgeon de novo genome assembly.</title>
        <authorList>
            <person name="Stock M."/>
            <person name="Klopp C."/>
            <person name="Guiguen Y."/>
            <person name="Cabau C."/>
            <person name="Parinello H."/>
            <person name="Santidrian Yebra-Pimentel E."/>
            <person name="Kuhl H."/>
            <person name="Dirks R.P."/>
            <person name="Guessner J."/>
            <person name="Wuertz S."/>
            <person name="Du K."/>
            <person name="Schartl M."/>
        </authorList>
    </citation>
    <scope>NUCLEOTIDE SEQUENCE</scope>
    <source>
        <strain evidence="5">STURGEONOMICS-FGT-2020</strain>
        <tissue evidence="5">Whole blood</tissue>
    </source>
</reference>
<dbReference type="Gene3D" id="3.30.505.10">
    <property type="entry name" value="SH2 domain"/>
    <property type="match status" value="1"/>
</dbReference>
<sequence>MDFDYEHYKADEIRHHERILQSLPVPIPRERLKPHPPATTPTPACRTPPIKPRTDLLPRPQHTRAVPQYPPSSQPANKREEGCSLGVAPPGCQFRAHTLLWFEQTQAPRLRSQEGALPAWFHGFTSRRESEELLMDQRLGCFLLRLSESKIGFVLSYRAADRCRHFIIDQLAGGQYVIAGEESVHPSLDSLIQHYRQNPVGPFDETLTTVCDKAGKQAGWEGVRVSARRLSEGEAAQPSPPTLPHAETPQYAVLKKQLKKSKSLSLPDPGAESLDTALDSAGSCRENEIPDFIPPLPTPLLLLPDQTHTPPAGEPQGLHPGHVARSDAPYARVNKQRQPAAAPAGPTDTPEDKYSELLAPHTYEETGHLAAQSSQCSSVYSQPDLPIPFYAVGRNVPQPDQDSARSDQSLYSEVDLQVSRARTGGSHSATPPLPIPSIPSFSQTGRLPLCVGSPSSPGFTSQPLPPRQSAPPCTERRPWDPEEVVYEQIREGLPARPPLPRRY</sequence>
<feature type="region of interest" description="Disordered" evidence="3">
    <location>
        <begin position="391"/>
        <end position="410"/>
    </location>
</feature>
<organism evidence="5 6">
    <name type="scientific">Acipenser oxyrinchus oxyrinchus</name>
    <dbReference type="NCBI Taxonomy" id="40147"/>
    <lineage>
        <taxon>Eukaryota</taxon>
        <taxon>Metazoa</taxon>
        <taxon>Chordata</taxon>
        <taxon>Craniata</taxon>
        <taxon>Vertebrata</taxon>
        <taxon>Euteleostomi</taxon>
        <taxon>Actinopterygii</taxon>
        <taxon>Chondrostei</taxon>
        <taxon>Acipenseriformes</taxon>
        <taxon>Acipenseridae</taxon>
        <taxon>Acipenser</taxon>
    </lineage>
</organism>
<proteinExistence type="predicted"/>
<evidence type="ECO:0000313" key="5">
    <source>
        <dbReference type="EMBL" id="KAK1151471.1"/>
    </source>
</evidence>
<dbReference type="Proteomes" id="UP001230051">
    <property type="component" value="Unassembled WGS sequence"/>
</dbReference>
<dbReference type="InterPro" id="IPR000980">
    <property type="entry name" value="SH2"/>
</dbReference>
<feature type="region of interest" description="Disordered" evidence="3">
    <location>
        <begin position="28"/>
        <end position="81"/>
    </location>
</feature>
<keyword evidence="6" id="KW-1185">Reference proteome</keyword>
<dbReference type="AlphaFoldDB" id="A0AAD8FRL1"/>
<name>A0AAD8FRL1_ACIOX</name>
<evidence type="ECO:0000259" key="4">
    <source>
        <dbReference type="PROSITE" id="PS50001"/>
    </source>
</evidence>
<comment type="caution">
    <text evidence="5">The sequence shown here is derived from an EMBL/GenBank/DDBJ whole genome shotgun (WGS) entry which is preliminary data.</text>
</comment>
<gene>
    <name evidence="5" type="primary">Sh2d7</name>
    <name evidence="5" type="ORF">AOXY_G32306</name>
</gene>
<feature type="region of interest" description="Disordered" evidence="3">
    <location>
        <begin position="285"/>
        <end position="354"/>
    </location>
</feature>
<feature type="compositionally biased region" description="Low complexity" evidence="3">
    <location>
        <begin position="339"/>
        <end position="348"/>
    </location>
</feature>
<feature type="compositionally biased region" description="Polar residues" evidence="3">
    <location>
        <begin position="398"/>
        <end position="410"/>
    </location>
</feature>
<evidence type="ECO:0000256" key="1">
    <source>
        <dbReference type="ARBA" id="ARBA00022999"/>
    </source>
</evidence>
<dbReference type="PROSITE" id="PS50001">
    <property type="entry name" value="SH2"/>
    <property type="match status" value="1"/>
</dbReference>
<evidence type="ECO:0000313" key="6">
    <source>
        <dbReference type="Proteomes" id="UP001230051"/>
    </source>
</evidence>
<dbReference type="SUPFAM" id="SSF55550">
    <property type="entry name" value="SH2 domain"/>
    <property type="match status" value="1"/>
</dbReference>
<dbReference type="GO" id="GO:0005737">
    <property type="term" value="C:cytoplasm"/>
    <property type="evidence" value="ECO:0007669"/>
    <property type="project" value="TreeGrafter"/>
</dbReference>
<feature type="compositionally biased region" description="Polar residues" evidence="3">
    <location>
        <begin position="453"/>
        <end position="462"/>
    </location>
</feature>
<dbReference type="Pfam" id="PF00017">
    <property type="entry name" value="SH2"/>
    <property type="match status" value="1"/>
</dbReference>
<evidence type="ECO:0000256" key="2">
    <source>
        <dbReference type="PROSITE-ProRule" id="PRU00191"/>
    </source>
</evidence>
<dbReference type="PANTHER" id="PTHR14388">
    <property type="entry name" value="T CELL-SPECIFIC ADAPTER PROTEIN TSAD"/>
    <property type="match status" value="1"/>
</dbReference>
<feature type="compositionally biased region" description="Low complexity" evidence="3">
    <location>
        <begin position="299"/>
        <end position="311"/>
    </location>
</feature>
<dbReference type="PANTHER" id="PTHR14388:SF23">
    <property type="entry name" value="SI:CH73-109I22.2"/>
    <property type="match status" value="1"/>
</dbReference>
<feature type="domain" description="SH2" evidence="4">
    <location>
        <begin position="120"/>
        <end position="211"/>
    </location>
</feature>
<dbReference type="InterPro" id="IPR036860">
    <property type="entry name" value="SH2_dom_sf"/>
</dbReference>
<dbReference type="PRINTS" id="PR00401">
    <property type="entry name" value="SH2DOMAIN"/>
</dbReference>
<evidence type="ECO:0000256" key="3">
    <source>
        <dbReference type="SAM" id="MobiDB-lite"/>
    </source>
</evidence>
<feature type="region of interest" description="Disordered" evidence="3">
    <location>
        <begin position="421"/>
        <end position="481"/>
    </location>
</feature>
<keyword evidence="1 2" id="KW-0727">SH2 domain</keyword>
<dbReference type="SMART" id="SM00252">
    <property type="entry name" value="SH2"/>
    <property type="match status" value="1"/>
</dbReference>
<dbReference type="FunFam" id="3.30.505.10:FF:000103">
    <property type="entry name" value="Si:ch73-109i22.2"/>
    <property type="match status" value="1"/>
</dbReference>